<dbReference type="InterPro" id="IPR006439">
    <property type="entry name" value="HAD-SF_hydro_IA"/>
</dbReference>
<comment type="caution">
    <text evidence="1">The sequence shown here is derived from an EMBL/GenBank/DDBJ whole genome shotgun (WGS) entry which is preliminary data.</text>
</comment>
<protein>
    <submittedName>
        <fullName evidence="1">HAD family phosphatase</fullName>
    </submittedName>
</protein>
<name>A0A401UDJ4_9BACT</name>
<keyword evidence="2" id="KW-1185">Reference proteome</keyword>
<organism evidence="1 2">
    <name type="scientific">Chryseotalea sanaruensis</name>
    <dbReference type="NCBI Taxonomy" id="2482724"/>
    <lineage>
        <taxon>Bacteria</taxon>
        <taxon>Pseudomonadati</taxon>
        <taxon>Bacteroidota</taxon>
        <taxon>Cytophagia</taxon>
        <taxon>Cytophagales</taxon>
        <taxon>Chryseotaleaceae</taxon>
        <taxon>Chryseotalea</taxon>
    </lineage>
</organism>
<gene>
    <name evidence="1" type="ORF">SanaruYs_32070</name>
</gene>
<dbReference type="InterPro" id="IPR023198">
    <property type="entry name" value="PGP-like_dom2"/>
</dbReference>
<dbReference type="CDD" id="cd02603">
    <property type="entry name" value="HAD_sEH-N_like"/>
    <property type="match status" value="1"/>
</dbReference>
<dbReference type="PANTHER" id="PTHR43611">
    <property type="entry name" value="ALPHA-D-GLUCOSE 1-PHOSPHATE PHOSPHATASE"/>
    <property type="match status" value="1"/>
</dbReference>
<dbReference type="PANTHER" id="PTHR43611:SF3">
    <property type="entry name" value="FLAVIN MONONUCLEOTIDE HYDROLASE 1, CHLOROPLATIC"/>
    <property type="match status" value="1"/>
</dbReference>
<evidence type="ECO:0000313" key="1">
    <source>
        <dbReference type="EMBL" id="GCC52966.1"/>
    </source>
</evidence>
<dbReference type="InterPro" id="IPR023214">
    <property type="entry name" value="HAD_sf"/>
</dbReference>
<accession>A0A401UDJ4</accession>
<reference evidence="1 2" key="1">
    <citation type="submission" date="2018-11" db="EMBL/GenBank/DDBJ databases">
        <title>Chryseotalea sanarue gen. nov., sp., nov., a member of the family Cytophagaceae, isolated from a brackish lake in Hamamatsu Japan.</title>
        <authorList>
            <person name="Maejima Y."/>
            <person name="Iino T."/>
            <person name="Muraguchi Y."/>
            <person name="Fukuda K."/>
            <person name="Ohkuma M."/>
            <person name="Moriuchi R."/>
            <person name="Dohra H."/>
            <person name="Kimbara K."/>
            <person name="Shintani M."/>
        </authorList>
    </citation>
    <scope>NUCLEOTIDE SEQUENCE [LARGE SCALE GENOMIC DNA]</scope>
    <source>
        <strain evidence="1 2">Ys</strain>
    </source>
</reference>
<dbReference type="InterPro" id="IPR036412">
    <property type="entry name" value="HAD-like_sf"/>
</dbReference>
<dbReference type="Gene3D" id="1.10.150.240">
    <property type="entry name" value="Putative phosphatase, domain 2"/>
    <property type="match status" value="1"/>
</dbReference>
<sequence length="209" mass="23932">MPIISNINSIIFDLGGVIINLSPGKTYQAFSEISGLPITEVEEMARSKQEFSLYETGHLSDEDFRSFLRISLAINVTDNILDQAWNAMLLDIPPQRLQTLLRLKTNYKTFLLSNTNAIHLKAFNKILREVSGSENFEQYFEKDYYSHEMGLRKPDPTIFEYVVREQRLNPAETIFLDDSSINLTGAAQAGLHIHHVTNADELFKELDKY</sequence>
<dbReference type="SFLD" id="SFLDG01129">
    <property type="entry name" value="C1.5:_HAD__Beta-PGM__Phosphata"/>
    <property type="match status" value="1"/>
</dbReference>
<evidence type="ECO:0000313" key="2">
    <source>
        <dbReference type="Proteomes" id="UP000288227"/>
    </source>
</evidence>
<dbReference type="AlphaFoldDB" id="A0A401UDJ4"/>
<dbReference type="NCBIfam" id="TIGR01509">
    <property type="entry name" value="HAD-SF-IA-v3"/>
    <property type="match status" value="1"/>
</dbReference>
<proteinExistence type="predicted"/>
<dbReference type="EMBL" id="BHXQ01000006">
    <property type="protein sequence ID" value="GCC52966.1"/>
    <property type="molecule type" value="Genomic_DNA"/>
</dbReference>
<dbReference type="SFLD" id="SFLDS00003">
    <property type="entry name" value="Haloacid_Dehalogenase"/>
    <property type="match status" value="1"/>
</dbReference>
<dbReference type="RefSeq" id="WP_127123616.1">
    <property type="nucleotide sequence ID" value="NZ_BHXQ01000006.1"/>
</dbReference>
<dbReference type="Pfam" id="PF00702">
    <property type="entry name" value="Hydrolase"/>
    <property type="match status" value="1"/>
</dbReference>
<dbReference type="OrthoDB" id="9797415at2"/>
<dbReference type="Gene3D" id="3.40.50.1000">
    <property type="entry name" value="HAD superfamily/HAD-like"/>
    <property type="match status" value="1"/>
</dbReference>
<dbReference type="SUPFAM" id="SSF56784">
    <property type="entry name" value="HAD-like"/>
    <property type="match status" value="1"/>
</dbReference>
<dbReference type="PRINTS" id="PR00413">
    <property type="entry name" value="HADHALOGNASE"/>
</dbReference>
<dbReference type="Proteomes" id="UP000288227">
    <property type="component" value="Unassembled WGS sequence"/>
</dbReference>